<organism evidence="3 4">
    <name type="scientific">Bactrocera dorsalis</name>
    <name type="common">Oriental fruit fly</name>
    <name type="synonym">Dacus dorsalis</name>
    <dbReference type="NCBI Taxonomy" id="27457"/>
    <lineage>
        <taxon>Eukaryota</taxon>
        <taxon>Metazoa</taxon>
        <taxon>Ecdysozoa</taxon>
        <taxon>Arthropoda</taxon>
        <taxon>Hexapoda</taxon>
        <taxon>Insecta</taxon>
        <taxon>Pterygota</taxon>
        <taxon>Neoptera</taxon>
        <taxon>Endopterygota</taxon>
        <taxon>Diptera</taxon>
        <taxon>Brachycera</taxon>
        <taxon>Muscomorpha</taxon>
        <taxon>Tephritoidea</taxon>
        <taxon>Tephritidae</taxon>
        <taxon>Bactrocera</taxon>
        <taxon>Bactrocera</taxon>
    </lineage>
</organism>
<evidence type="ECO:0000313" key="4">
    <source>
        <dbReference type="RefSeq" id="XP_049318587.1"/>
    </source>
</evidence>
<feature type="compositionally biased region" description="Low complexity" evidence="1">
    <location>
        <begin position="144"/>
        <end position="159"/>
    </location>
</feature>
<reference evidence="4" key="2">
    <citation type="submission" date="2025-08" db="UniProtKB">
        <authorList>
            <consortium name="RefSeq"/>
        </authorList>
    </citation>
    <scope>IDENTIFICATION</scope>
    <source>
        <tissue evidence="4">Adult</tissue>
    </source>
</reference>
<evidence type="ECO:0000256" key="1">
    <source>
        <dbReference type="SAM" id="MobiDB-lite"/>
    </source>
</evidence>
<proteinExistence type="predicted"/>
<feature type="region of interest" description="Disordered" evidence="1">
    <location>
        <begin position="136"/>
        <end position="161"/>
    </location>
</feature>
<feature type="domain" description="DUF4780" evidence="2">
    <location>
        <begin position="254"/>
        <end position="422"/>
    </location>
</feature>
<evidence type="ECO:0000313" key="3">
    <source>
        <dbReference type="Proteomes" id="UP001652620"/>
    </source>
</evidence>
<dbReference type="Pfam" id="PF16012">
    <property type="entry name" value="DUF4780"/>
    <property type="match status" value="1"/>
</dbReference>
<accession>A0ABM3KAW0</accession>
<feature type="region of interest" description="Disordered" evidence="1">
    <location>
        <begin position="18"/>
        <end position="121"/>
    </location>
</feature>
<reference evidence="3" key="1">
    <citation type="submission" date="2025-05" db="UniProtKB">
        <authorList>
            <consortium name="RefSeq"/>
        </authorList>
    </citation>
    <scope>NUCLEOTIDE SEQUENCE [LARGE SCALE GENOMIC DNA]</scope>
</reference>
<feature type="compositionally biased region" description="Polar residues" evidence="1">
    <location>
        <begin position="92"/>
        <end position="101"/>
    </location>
</feature>
<keyword evidence="3" id="KW-1185">Reference proteome</keyword>
<feature type="compositionally biased region" description="Basic and acidic residues" evidence="1">
    <location>
        <begin position="54"/>
        <end position="67"/>
    </location>
</feature>
<protein>
    <submittedName>
        <fullName evidence="4">Uncharacterized protein LOC125780356</fullName>
    </submittedName>
</protein>
<dbReference type="GeneID" id="125780356"/>
<dbReference type="RefSeq" id="XP_049318587.1">
    <property type="nucleotide sequence ID" value="XM_049462630.1"/>
</dbReference>
<evidence type="ECO:0000259" key="2">
    <source>
        <dbReference type="Pfam" id="PF16012"/>
    </source>
</evidence>
<sequence>MTPSLRWSALNVLPHKGVRQPSLSRQPWDHKRRIPSGGRTAALSGDPFCMENFKNLKNDKTDGRTTRGGEGLSKSAPRSNPGGDAAPMATKPSPSIGSITTKAPVGVSSGSRLGVTGAKPPATEVAKGGSIIRGGIASTSRGTSAKVVKGSTGGKSKAALARKLKSDRRLAAKIVERYGDKHVGQVSEQHASTLEWAKKVLSKDVRVGLETNRTEPAVKRQRSHEGETSLVKKQRTGKAPTFSEIAKGARTKVLGVVDSSREDGAISHDEWKRVAAAISSLFLRVVKENPGPPPKCVSAGWHQGLHKLTSCADERSASLYKKAVSQVGEVWKGTRLEAAAKEDLPLRPRARVWLPAEPSNPSEIEEILRYCNPSLPTQDWRVLRLERTDEPYRQVLIMLNAESIGPLSKTKGAISYGFEMVVLKVLPSDARADGPQAAVAATDETRGTDGQTTVEIDASGGADGQMAVEVVDPSLSDVARVGGGSSIGDSVFSLEQLFEEVRVDHDLGAEMALLEESLKDEIPPN</sequence>
<gene>
    <name evidence="4" type="primary">LOC125780356</name>
</gene>
<dbReference type="InterPro" id="IPR031961">
    <property type="entry name" value="DUF4780"/>
</dbReference>
<dbReference type="Proteomes" id="UP001652620">
    <property type="component" value="Chromosome 1"/>
</dbReference>
<name>A0ABM3KAW0_BACDO</name>